<dbReference type="Proteomes" id="UP000011668">
    <property type="component" value="Unassembled WGS sequence"/>
</dbReference>
<reference evidence="1 2" key="1">
    <citation type="journal article" date="2013" name="Nat. Commun.">
        <title>The evolution and pathogenic mechanisms of the rice sheath blight pathogen.</title>
        <authorList>
            <person name="Zheng A."/>
            <person name="Lin R."/>
            <person name="Xu L."/>
            <person name="Qin P."/>
            <person name="Tang C."/>
            <person name="Ai P."/>
            <person name="Zhang D."/>
            <person name="Liu Y."/>
            <person name="Sun Z."/>
            <person name="Feng H."/>
            <person name="Wang Y."/>
            <person name="Chen Y."/>
            <person name="Liang X."/>
            <person name="Fu R."/>
            <person name="Li Q."/>
            <person name="Zhang J."/>
            <person name="Yu X."/>
            <person name="Xie Z."/>
            <person name="Ding L."/>
            <person name="Guan P."/>
            <person name="Tang J."/>
            <person name="Liang Y."/>
            <person name="Wang S."/>
            <person name="Deng Q."/>
            <person name="Li S."/>
            <person name="Zhu J."/>
            <person name="Wang L."/>
            <person name="Liu H."/>
            <person name="Li P."/>
        </authorList>
    </citation>
    <scope>NUCLEOTIDE SEQUENCE [LARGE SCALE GENOMIC DNA]</scope>
    <source>
        <strain evidence="2">AG-1 IA</strain>
    </source>
</reference>
<evidence type="ECO:0000313" key="1">
    <source>
        <dbReference type="EMBL" id="ELU37091.1"/>
    </source>
</evidence>
<protein>
    <submittedName>
        <fullName evidence="1">Uncharacterized protein</fullName>
    </submittedName>
</protein>
<evidence type="ECO:0000313" key="2">
    <source>
        <dbReference type="Proteomes" id="UP000011668"/>
    </source>
</evidence>
<gene>
    <name evidence="1" type="ORF">AG1IA_08877</name>
</gene>
<proteinExistence type="predicted"/>
<name>L8WFX1_THACA</name>
<keyword evidence="2" id="KW-1185">Reference proteome</keyword>
<sequence>MPMPMIGHSVLSYRFIPSRPPANRNQEPDVLYSKPVAGPCGPVHHGKAISDIPRRVGHPYPQTLSYRLRSSVTWGHAERGSSISCRPVSVRGNKTLRLKLSCQLVSAIAAQRPNLDIHRQCDISQYGRCAHTKPVHSAHSHNAVNLIRYTLIKIQCAVAARHPDKHDQIRLVPSHASAFSISELITVPHQLQRELPQLSSPRPAHRTIVVFQPLDQELREKGECEKTRCIYGLEPHSFVLKCVEEKAVMGARRVGGISFSVCVCVRLAPWPTPTHRGTDPARSVYSLTRRSVS</sequence>
<dbReference type="AlphaFoldDB" id="L8WFX1"/>
<dbReference type="EMBL" id="AFRT01002870">
    <property type="protein sequence ID" value="ELU37091.1"/>
    <property type="molecule type" value="Genomic_DNA"/>
</dbReference>
<dbReference type="HOGENOM" id="CLU_950550_0_0_1"/>
<organism evidence="1 2">
    <name type="scientific">Thanatephorus cucumeris (strain AG1-IA)</name>
    <name type="common">Rice sheath blight fungus</name>
    <name type="synonym">Rhizoctonia solani</name>
    <dbReference type="NCBI Taxonomy" id="983506"/>
    <lineage>
        <taxon>Eukaryota</taxon>
        <taxon>Fungi</taxon>
        <taxon>Dikarya</taxon>
        <taxon>Basidiomycota</taxon>
        <taxon>Agaricomycotina</taxon>
        <taxon>Agaricomycetes</taxon>
        <taxon>Cantharellales</taxon>
        <taxon>Ceratobasidiaceae</taxon>
        <taxon>Rhizoctonia</taxon>
        <taxon>Rhizoctonia solani AG-1</taxon>
    </lineage>
</organism>
<accession>L8WFX1</accession>
<comment type="caution">
    <text evidence="1">The sequence shown here is derived from an EMBL/GenBank/DDBJ whole genome shotgun (WGS) entry which is preliminary data.</text>
</comment>